<name>A0A0B5IZQ2_9VIRU</name>
<dbReference type="EMBL" id="KP136319">
    <property type="protein sequence ID" value="AJF98418.1"/>
    <property type="molecule type" value="Genomic_DNA"/>
</dbReference>
<organism evidence="1 2">
    <name type="scientific">Pandoravirus inopinatum</name>
    <dbReference type="NCBI Taxonomy" id="1605721"/>
    <lineage>
        <taxon>Viruses</taxon>
        <taxon>Pandoravirus</taxon>
    </lineage>
</organism>
<dbReference type="RefSeq" id="YP_009120653.1">
    <property type="nucleotide sequence ID" value="NC_026440.1"/>
</dbReference>
<dbReference type="GeneID" id="23463335"/>
<dbReference type="KEGG" id="vg:23463335"/>
<sequence>MHETDVVVPRHPLYERVIVDVSVPRLYVSAVRVCARKNPEHHGPWLEHLARAERALPAHHFDGASTAAVVALRSHIRAYVLNNEDVAAEASALMDRLATMLTARGAQIIGRDPTTVRCTRWWQQRQDWMDAATTLGRSARPRTISGFLFGHDYAASIHLVCGVDTPRAITLPAASPFVTRPA</sequence>
<accession>A0A0B5IZQ2</accession>
<protein>
    <submittedName>
        <fullName evidence="1">Uncharacterized protein</fullName>
    </submittedName>
</protein>
<evidence type="ECO:0000313" key="1">
    <source>
        <dbReference type="EMBL" id="AJF98418.1"/>
    </source>
</evidence>
<dbReference type="Proteomes" id="UP000202511">
    <property type="component" value="Segment"/>
</dbReference>
<evidence type="ECO:0000313" key="2">
    <source>
        <dbReference type="Proteomes" id="UP000202511"/>
    </source>
</evidence>
<proteinExistence type="predicted"/>
<reference evidence="1 2" key="1">
    <citation type="journal article" date="2015" name="Parasitol. Res.">
        <title>Viruses in close associations with free-living amoebae.</title>
        <authorList>
            <person name="Scheid P."/>
        </authorList>
    </citation>
    <scope>NUCLEOTIDE SEQUENCE [LARGE SCALE GENOMIC DNA]</scope>
    <source>
        <strain evidence="1">KlaHel</strain>
    </source>
</reference>